<evidence type="ECO:0000256" key="1">
    <source>
        <dbReference type="SAM" id="MobiDB-lite"/>
    </source>
</evidence>
<feature type="region of interest" description="Disordered" evidence="1">
    <location>
        <begin position="134"/>
        <end position="459"/>
    </location>
</feature>
<feature type="compositionally biased region" description="Low complexity" evidence="1">
    <location>
        <begin position="351"/>
        <end position="364"/>
    </location>
</feature>
<keyword evidence="2" id="KW-1133">Transmembrane helix</keyword>
<feature type="compositionally biased region" description="Low complexity" evidence="1">
    <location>
        <begin position="184"/>
        <end position="201"/>
    </location>
</feature>
<reference evidence="3 4" key="1">
    <citation type="submission" date="2018-03" db="EMBL/GenBank/DDBJ databases">
        <authorList>
            <person name="Keele B.F."/>
        </authorList>
    </citation>
    <scope>NUCLEOTIDE SEQUENCE [LARGE SCALE GENOMIC DNA]</scope>
    <source>
        <strain evidence="3 4">CECT 8504</strain>
    </source>
</reference>
<feature type="transmembrane region" description="Helical" evidence="2">
    <location>
        <begin position="480"/>
        <end position="508"/>
    </location>
</feature>
<feature type="compositionally biased region" description="Pro residues" evidence="1">
    <location>
        <begin position="162"/>
        <end position="183"/>
    </location>
</feature>
<dbReference type="PROSITE" id="PS01145">
    <property type="entry name" value="RIBOSOMAL_L34E"/>
    <property type="match status" value="1"/>
</dbReference>
<proteinExistence type="predicted"/>
<evidence type="ECO:0000313" key="4">
    <source>
        <dbReference type="Proteomes" id="UP000244912"/>
    </source>
</evidence>
<keyword evidence="2" id="KW-0812">Transmembrane</keyword>
<evidence type="ECO:0000256" key="2">
    <source>
        <dbReference type="SAM" id="Phobius"/>
    </source>
</evidence>
<feature type="compositionally biased region" description="Low complexity" evidence="1">
    <location>
        <begin position="522"/>
        <end position="539"/>
    </location>
</feature>
<protein>
    <recommendedName>
        <fullName evidence="5">Type IV pilus biogenesis</fullName>
    </recommendedName>
</protein>
<organism evidence="3 4">
    <name type="scientific">Palleronia abyssalis</name>
    <dbReference type="NCBI Taxonomy" id="1501240"/>
    <lineage>
        <taxon>Bacteria</taxon>
        <taxon>Pseudomonadati</taxon>
        <taxon>Pseudomonadota</taxon>
        <taxon>Alphaproteobacteria</taxon>
        <taxon>Rhodobacterales</taxon>
        <taxon>Roseobacteraceae</taxon>
        <taxon>Palleronia</taxon>
    </lineage>
</organism>
<sequence length="1053" mass="108161">MTYDYALDFTPEGVRLLKGSGKDQIVMGEVALNDPHFETRLEDLRKEVEAETGEPVSPALLIPHSEILFHTMNLGDEDDAEREAKVRSELEGLTPYRIDDLVYDWKSISKTQVQVAAVARDTLDEADGFAAHNGFGPGPFTTHPKAGAFRGQPDFGASARPAPKPLVEPEPEPAPEPVAPPPALLDTKPAPVEAPPKADAPAVPPPSKTTEPAAKGTMPAKEASASQPKTGDASKSADGTSDKPTGTTPPGKSAGAAASKTGSDPEKTPESDPTRPALIDDYAEIGPTRQPLSPLDPVDPTARQARRGYVAPSRAKASEDAAAKAALAPGAASVDEGKAPASFSSRRQSDTATAAPMAPAGAPGLDSIAPRIQMLPDGGATPKVPPRPNGAGIAPDSAATQKAPPPLNAPGVTPQPRSGVKPGPGAPTPTVRKVEAPDAATDAARSLGGNTPGTIRSRNNLSEAEALTVFGMREPPRSRFAALLPVAIGLVVALLLALAVWSVFFFLVGPEEPVESASLPVQPVEEPAPADQAQPIAPEVTPDEIRPPGPESDSVDTALLAPAPETEPAPPADDVDIVVPEIEIVPDTSSSTASDEATAETEGATEQETDEATVEEETAEPLDPVEPALQPGPNDPLNRSPEAPEATRYAATGVSTEAPSGSAAPSVESLDSAPAELSDSTIRTLDSISAPSAPETAAFTRPAALIPPPPAGSRFELDANGRVLATPEGTVSPQGVRITAGRPAAVPPAAPGRTAAAPAEPAAETTPEATPETDAEPAAELPVDESNLTIPVTEGQPSATPPARPEEVTPEADDQAAALDQATSPQIEITPDIPVTEVSRATDPIPLARPGGLGGTSLAALADDEADPSSPAEVYLASFTPRARPQDLAPEVVEAAEAPEVPQLSEQETTAQAEAVAAAIASIIPETEEISPYAVGRSVRPDARPRNLANRVEQARPTQVAAAAATVTPRAPTAGSVASRATQSNAIRLNRVNLIGVYGTQSNRRALVRLPSGRFVKVKVGDRVDGGRVSAIGSDQLQYVKGGRSVTLAIPQG</sequence>
<gene>
    <name evidence="3" type="ORF">PAA8504_01768</name>
</gene>
<name>A0A2R8BUU9_9RHOB</name>
<dbReference type="Proteomes" id="UP000244912">
    <property type="component" value="Unassembled WGS sequence"/>
</dbReference>
<keyword evidence="4" id="KW-1185">Reference proteome</keyword>
<dbReference type="EMBL" id="ONZF01000003">
    <property type="protein sequence ID" value="SPJ23947.1"/>
    <property type="molecule type" value="Genomic_DNA"/>
</dbReference>
<feature type="compositionally biased region" description="Polar residues" evidence="1">
    <location>
        <begin position="786"/>
        <end position="798"/>
    </location>
</feature>
<dbReference type="InterPro" id="IPR018065">
    <property type="entry name" value="Ribosomal_eL34_CS"/>
</dbReference>
<feature type="compositionally biased region" description="Low complexity" evidence="1">
    <location>
        <begin position="577"/>
        <end position="596"/>
    </location>
</feature>
<feature type="region of interest" description="Disordered" evidence="1">
    <location>
        <begin position="518"/>
        <end position="871"/>
    </location>
</feature>
<feature type="compositionally biased region" description="Low complexity" evidence="1">
    <location>
        <begin position="751"/>
        <end position="770"/>
    </location>
</feature>
<feature type="compositionally biased region" description="Polar residues" evidence="1">
    <location>
        <begin position="678"/>
        <end position="690"/>
    </location>
</feature>
<feature type="compositionally biased region" description="Low complexity" evidence="1">
    <location>
        <begin position="238"/>
        <end position="262"/>
    </location>
</feature>
<feature type="compositionally biased region" description="Polar residues" evidence="1">
    <location>
        <begin position="448"/>
        <end position="459"/>
    </location>
</feature>
<keyword evidence="2" id="KW-0472">Membrane</keyword>
<dbReference type="SUPFAM" id="SSF53067">
    <property type="entry name" value="Actin-like ATPase domain"/>
    <property type="match status" value="1"/>
</dbReference>
<evidence type="ECO:0008006" key="5">
    <source>
        <dbReference type="Google" id="ProtNLM"/>
    </source>
</evidence>
<dbReference type="RefSeq" id="WP_181375741.1">
    <property type="nucleotide sequence ID" value="NZ_ONZF01000003.1"/>
</dbReference>
<dbReference type="AlphaFoldDB" id="A0A2R8BUU9"/>
<accession>A0A2R8BUU9</accession>
<feature type="compositionally biased region" description="Low complexity" evidence="1">
    <location>
        <begin position="323"/>
        <end position="332"/>
    </location>
</feature>
<dbReference type="InterPro" id="IPR043129">
    <property type="entry name" value="ATPase_NBD"/>
</dbReference>
<feature type="compositionally biased region" description="Basic and acidic residues" evidence="1">
    <location>
        <begin position="263"/>
        <end position="273"/>
    </location>
</feature>
<evidence type="ECO:0000313" key="3">
    <source>
        <dbReference type="EMBL" id="SPJ23947.1"/>
    </source>
</evidence>
<feature type="compositionally biased region" description="Acidic residues" evidence="1">
    <location>
        <begin position="597"/>
        <end position="620"/>
    </location>
</feature>